<dbReference type="InterPro" id="IPR039361">
    <property type="entry name" value="Cyclin"/>
</dbReference>
<dbReference type="GeneID" id="111247038"/>
<feature type="compositionally biased region" description="Low complexity" evidence="5">
    <location>
        <begin position="134"/>
        <end position="153"/>
    </location>
</feature>
<evidence type="ECO:0000259" key="6">
    <source>
        <dbReference type="SMART" id="SM00385"/>
    </source>
</evidence>
<keyword evidence="3" id="KW-0131">Cell cycle</keyword>
<keyword evidence="1" id="KW-0132">Cell division</keyword>
<dbReference type="InParanoid" id="A0A7M7JKD5"/>
<protein>
    <recommendedName>
        <fullName evidence="6">Cyclin-like domain-containing protein</fullName>
    </recommendedName>
</protein>
<dbReference type="GO" id="GO:0000278">
    <property type="term" value="P:mitotic cell cycle"/>
    <property type="evidence" value="ECO:0007669"/>
    <property type="project" value="UniProtKB-ARBA"/>
</dbReference>
<dbReference type="PROSITE" id="PS00292">
    <property type="entry name" value="CYCLINS"/>
    <property type="match status" value="1"/>
</dbReference>
<evidence type="ECO:0000313" key="8">
    <source>
        <dbReference type="Proteomes" id="UP000594260"/>
    </source>
</evidence>
<evidence type="ECO:0000256" key="2">
    <source>
        <dbReference type="ARBA" id="ARBA00023127"/>
    </source>
</evidence>
<evidence type="ECO:0000256" key="3">
    <source>
        <dbReference type="ARBA" id="ARBA00023306"/>
    </source>
</evidence>
<dbReference type="RefSeq" id="XP_022653297.1">
    <property type="nucleotide sequence ID" value="XM_022797562.1"/>
</dbReference>
<feature type="region of interest" description="Disordered" evidence="5">
    <location>
        <begin position="540"/>
        <end position="561"/>
    </location>
</feature>
<dbReference type="SMART" id="SM00385">
    <property type="entry name" value="CYCLIN"/>
    <property type="match status" value="2"/>
</dbReference>
<dbReference type="AlphaFoldDB" id="A0A7M7JKD5"/>
<dbReference type="InterPro" id="IPR006671">
    <property type="entry name" value="Cyclin_N"/>
</dbReference>
<dbReference type="InterPro" id="IPR013763">
    <property type="entry name" value="Cyclin-like_dom"/>
</dbReference>
<dbReference type="InterPro" id="IPR036915">
    <property type="entry name" value="Cyclin-like_sf"/>
</dbReference>
<dbReference type="GO" id="GO:0051301">
    <property type="term" value="P:cell division"/>
    <property type="evidence" value="ECO:0007669"/>
    <property type="project" value="UniProtKB-KW"/>
</dbReference>
<comment type="similarity">
    <text evidence="4">Belongs to the cyclin family.</text>
</comment>
<name>A0A7M7JKD5_VARDE</name>
<dbReference type="OrthoDB" id="285802at2759"/>
<accession>A0A7M7JKD5</accession>
<reference evidence="7" key="1">
    <citation type="submission" date="2021-01" db="UniProtKB">
        <authorList>
            <consortium name="EnsemblMetazoa"/>
        </authorList>
    </citation>
    <scope>IDENTIFICATION</scope>
</reference>
<sequence length="561" mass="63602">MDLHGTIDTALSQFRDREIQESDMIGMAGFVLHSYKRPLTETDGQIIKKARMTIKDVCGQKDQNSECAVNNVSSPTTHPTLFMFTEQDIRDEHVVKICSELESIQETVSEVDVTSCDDAVLTNGDDVTSKLEDGSVSSLSSSDARSSASVNSLSGLRRDPEIDKALQQKRKPLYIDIHLSSPDSVMKDTVWDEDQYKVEIIANLLQRERNRIPLSCHSAYIEHREKILAWMLNAAKTLKLSIEVIQLAIYFYDRFVDHANRLFLGDKLEMQVLTCLQLAAKSIEWDHHIPRGSDLNALLVCPYELSEYVRAERQMLLFFQWNVSVPVLSTFLGFFREYLLENVKHPQTRKSLRDLAEYFEKATLYHIILQSLPCSLLAVAVVVACRTLMEVQPFFPVSLRAILPDEEHQQMYWAGFLISSIERDRTGEGFKLRSQFGLPSQRPSLSRLSSRALPSSAANLKLRSNSNQPTHGVHSIARCYLPINPPPINYAFSSSITLSNYRPARNRKKPVALISHDISTRPYSSNMALVKSYRRNKQFAQPAVSAPPVSSLSSRTVQERF</sequence>
<evidence type="ECO:0000256" key="1">
    <source>
        <dbReference type="ARBA" id="ARBA00022618"/>
    </source>
</evidence>
<dbReference type="Proteomes" id="UP000594260">
    <property type="component" value="Unplaced"/>
</dbReference>
<dbReference type="CDD" id="cd20528">
    <property type="entry name" value="CYCLIN_CCNJ-like_rpt1"/>
    <property type="match status" value="1"/>
</dbReference>
<dbReference type="InterPro" id="IPR048258">
    <property type="entry name" value="Cyclins_cyclin-box"/>
</dbReference>
<dbReference type="EnsemblMetazoa" id="XM_022797562">
    <property type="protein sequence ID" value="XP_022653297"/>
    <property type="gene ID" value="LOC111247038"/>
</dbReference>
<dbReference type="PANTHER" id="PTHR10177">
    <property type="entry name" value="CYCLINS"/>
    <property type="match status" value="1"/>
</dbReference>
<keyword evidence="8" id="KW-1185">Reference proteome</keyword>
<keyword evidence="2 4" id="KW-0195">Cyclin</keyword>
<organism evidence="7 8">
    <name type="scientific">Varroa destructor</name>
    <name type="common">Honeybee mite</name>
    <dbReference type="NCBI Taxonomy" id="109461"/>
    <lineage>
        <taxon>Eukaryota</taxon>
        <taxon>Metazoa</taxon>
        <taxon>Ecdysozoa</taxon>
        <taxon>Arthropoda</taxon>
        <taxon>Chelicerata</taxon>
        <taxon>Arachnida</taxon>
        <taxon>Acari</taxon>
        <taxon>Parasitiformes</taxon>
        <taxon>Mesostigmata</taxon>
        <taxon>Gamasina</taxon>
        <taxon>Dermanyssoidea</taxon>
        <taxon>Varroidae</taxon>
        <taxon>Varroa</taxon>
    </lineage>
</organism>
<dbReference type="Gene3D" id="1.10.472.10">
    <property type="entry name" value="Cyclin-like"/>
    <property type="match status" value="1"/>
</dbReference>
<evidence type="ECO:0000256" key="5">
    <source>
        <dbReference type="SAM" id="MobiDB-lite"/>
    </source>
</evidence>
<proteinExistence type="inferred from homology"/>
<evidence type="ECO:0000313" key="7">
    <source>
        <dbReference type="EnsemblMetazoa" id="XP_022653297"/>
    </source>
</evidence>
<feature type="compositionally biased region" description="Low complexity" evidence="5">
    <location>
        <begin position="542"/>
        <end position="554"/>
    </location>
</feature>
<feature type="region of interest" description="Disordered" evidence="5">
    <location>
        <begin position="131"/>
        <end position="153"/>
    </location>
</feature>
<dbReference type="KEGG" id="vde:111247038"/>
<feature type="domain" description="Cyclin-like" evidence="6">
    <location>
        <begin position="229"/>
        <end position="317"/>
    </location>
</feature>
<dbReference type="Pfam" id="PF00134">
    <property type="entry name" value="Cyclin_N"/>
    <property type="match status" value="1"/>
</dbReference>
<feature type="domain" description="Cyclin-like" evidence="6">
    <location>
        <begin position="337"/>
        <end position="419"/>
    </location>
</feature>
<evidence type="ECO:0000256" key="4">
    <source>
        <dbReference type="RuleBase" id="RU000383"/>
    </source>
</evidence>
<dbReference type="SUPFAM" id="SSF47954">
    <property type="entry name" value="Cyclin-like"/>
    <property type="match status" value="1"/>
</dbReference>